<keyword evidence="2" id="KW-1185">Reference proteome</keyword>
<reference evidence="2" key="1">
    <citation type="journal article" date="2019" name="Int. J. Syst. Evol. Microbiol.">
        <title>The Global Catalogue of Microorganisms (GCM) 10K type strain sequencing project: providing services to taxonomists for standard genome sequencing and annotation.</title>
        <authorList>
            <consortium name="The Broad Institute Genomics Platform"/>
            <consortium name="The Broad Institute Genome Sequencing Center for Infectious Disease"/>
            <person name="Wu L."/>
            <person name="Ma J."/>
        </authorList>
    </citation>
    <scope>NUCLEOTIDE SEQUENCE [LARGE SCALE GENOMIC DNA]</scope>
    <source>
        <strain evidence="2">CGMCC 1.16225</strain>
    </source>
</reference>
<evidence type="ECO:0000313" key="2">
    <source>
        <dbReference type="Proteomes" id="UP001597405"/>
    </source>
</evidence>
<dbReference type="InterPro" id="IPR012853">
    <property type="entry name" value="CPT"/>
</dbReference>
<evidence type="ECO:0000313" key="1">
    <source>
        <dbReference type="EMBL" id="MFD1982539.1"/>
    </source>
</evidence>
<organism evidence="1 2">
    <name type="scientific">Mesorhizobium newzealandense</name>
    <dbReference type="NCBI Taxonomy" id="1300302"/>
    <lineage>
        <taxon>Bacteria</taxon>
        <taxon>Pseudomonadati</taxon>
        <taxon>Pseudomonadota</taxon>
        <taxon>Alphaproteobacteria</taxon>
        <taxon>Hyphomicrobiales</taxon>
        <taxon>Phyllobacteriaceae</taxon>
        <taxon>Mesorhizobium</taxon>
    </lineage>
</organism>
<dbReference type="Gene3D" id="3.40.50.300">
    <property type="entry name" value="P-loop containing nucleotide triphosphate hydrolases"/>
    <property type="match status" value="1"/>
</dbReference>
<gene>
    <name evidence="1" type="ORF">ACFSOZ_07575</name>
</gene>
<dbReference type="InterPro" id="IPR027417">
    <property type="entry name" value="P-loop_NTPase"/>
</dbReference>
<dbReference type="SUPFAM" id="SSF52540">
    <property type="entry name" value="P-loop containing nucleoside triphosphate hydrolases"/>
    <property type="match status" value="1"/>
</dbReference>
<protein>
    <submittedName>
        <fullName evidence="1">Chloramphenicol phosphotransferase</fullName>
    </submittedName>
</protein>
<comment type="caution">
    <text evidence="1">The sequence shown here is derived from an EMBL/GenBank/DDBJ whole genome shotgun (WGS) entry which is preliminary data.</text>
</comment>
<dbReference type="RefSeq" id="WP_379095466.1">
    <property type="nucleotide sequence ID" value="NZ_JBHUGZ010000005.1"/>
</dbReference>
<dbReference type="Proteomes" id="UP001597405">
    <property type="component" value="Unassembled WGS sequence"/>
</dbReference>
<dbReference type="EMBL" id="JBHUGZ010000005">
    <property type="protein sequence ID" value="MFD1982539.1"/>
    <property type="molecule type" value="Genomic_DNA"/>
</dbReference>
<name>A0ABW4U6P9_9HYPH</name>
<sequence length="185" mass="20295">MTKVASIVLLNGVGSAGKGSIARALQTITAAPFLHVQMDTFIEMLPYALQDHADGFSYESTRQDGKPSVVIRTGPVGARTLRGMRHAIAAMAGQGNNLIVDDVLYNGEISDYLELLSAFDLHVVGVMAPLEVLEAREAQRADRMPGLARWQYGRVNHNIDYDLAVDTSLLTPLECARRIQQEFRL</sequence>
<dbReference type="Pfam" id="PF07931">
    <property type="entry name" value="CPT"/>
    <property type="match status" value="1"/>
</dbReference>
<proteinExistence type="predicted"/>
<dbReference type="PIRSF" id="PIRSF007531">
    <property type="entry name" value="CPT"/>
    <property type="match status" value="1"/>
</dbReference>
<accession>A0ABW4U6P9</accession>